<dbReference type="Proteomes" id="UP000680067">
    <property type="component" value="Unassembled WGS sequence"/>
</dbReference>
<protein>
    <recommendedName>
        <fullName evidence="3">Lipoprotein</fullName>
    </recommendedName>
</protein>
<accession>A0A941DN51</accession>
<proteinExistence type="predicted"/>
<evidence type="ECO:0000313" key="1">
    <source>
        <dbReference type="EMBL" id="MBR7782602.1"/>
    </source>
</evidence>
<dbReference type="RefSeq" id="WP_212687917.1">
    <property type="nucleotide sequence ID" value="NZ_JAGSPN010000007.1"/>
</dbReference>
<dbReference type="PROSITE" id="PS51257">
    <property type="entry name" value="PROKAR_LIPOPROTEIN"/>
    <property type="match status" value="1"/>
</dbReference>
<keyword evidence="2" id="KW-1185">Reference proteome</keyword>
<name>A0A941DN51_9BURK</name>
<gene>
    <name evidence="1" type="ORF">KDM89_10630</name>
</gene>
<dbReference type="AlphaFoldDB" id="A0A941DN51"/>
<sequence length="315" mass="33688">MHRLVLAPILGFFTILTITACQSKPPTCGDESTQTELRKAIIEEIEKKASQLPFGEHLATNQNFQIFLAGIKITLSEITSDGYNAEAKKYSCQTKINISGSGIPDLPSEKISFSNQSTEDSGPPGWVLQLNDNTPLVSKLAQIALNVSSAQNSSNGQSNLPFVERLYLAQQAAKNTDSSQSVTTPFGTLSISDEKKLLFNGVPTDPVLEGNSNLSFLDKKSLNGQSVILVQNTGGTACPATFTFVQLSAAGAKLSKEFGTCSDLYQLEQVGGKLTLTLPGFTGPYEPESAQQQAAKKKVIYTLEGGVLSEDGKPM</sequence>
<organism evidence="1 2">
    <name type="scientific">Undibacterium luofuense</name>
    <dbReference type="NCBI Taxonomy" id="2828733"/>
    <lineage>
        <taxon>Bacteria</taxon>
        <taxon>Pseudomonadati</taxon>
        <taxon>Pseudomonadota</taxon>
        <taxon>Betaproteobacteria</taxon>
        <taxon>Burkholderiales</taxon>
        <taxon>Oxalobacteraceae</taxon>
        <taxon>Undibacterium</taxon>
    </lineage>
</organism>
<evidence type="ECO:0000313" key="2">
    <source>
        <dbReference type="Proteomes" id="UP000680067"/>
    </source>
</evidence>
<reference evidence="1" key="1">
    <citation type="submission" date="2021-04" db="EMBL/GenBank/DDBJ databases">
        <title>novel species isolated from subtropical streams in China.</title>
        <authorList>
            <person name="Lu H."/>
        </authorList>
    </citation>
    <scope>NUCLEOTIDE SEQUENCE</scope>
    <source>
        <strain evidence="1">LFS511W</strain>
    </source>
</reference>
<comment type="caution">
    <text evidence="1">The sequence shown here is derived from an EMBL/GenBank/DDBJ whole genome shotgun (WGS) entry which is preliminary data.</text>
</comment>
<evidence type="ECO:0008006" key="3">
    <source>
        <dbReference type="Google" id="ProtNLM"/>
    </source>
</evidence>
<dbReference type="EMBL" id="JAGSPN010000007">
    <property type="protein sequence ID" value="MBR7782602.1"/>
    <property type="molecule type" value="Genomic_DNA"/>
</dbReference>